<dbReference type="InterPro" id="IPR029063">
    <property type="entry name" value="SAM-dependent_MTases_sf"/>
</dbReference>
<dbReference type="InterPro" id="IPR001077">
    <property type="entry name" value="COMT_C"/>
</dbReference>
<dbReference type="Proteomes" id="UP001597264">
    <property type="component" value="Unassembled WGS sequence"/>
</dbReference>
<dbReference type="CDD" id="cd02440">
    <property type="entry name" value="AdoMet_MTases"/>
    <property type="match status" value="1"/>
</dbReference>
<dbReference type="EMBL" id="JBHTLR010000004">
    <property type="protein sequence ID" value="MFD1215399.1"/>
    <property type="molecule type" value="Genomic_DNA"/>
</dbReference>
<evidence type="ECO:0000259" key="5">
    <source>
        <dbReference type="Pfam" id="PF08100"/>
    </source>
</evidence>
<reference evidence="7" key="1">
    <citation type="journal article" date="2019" name="Int. J. Syst. Evol. Microbiol.">
        <title>The Global Catalogue of Microorganisms (GCM) 10K type strain sequencing project: providing services to taxonomists for standard genome sequencing and annotation.</title>
        <authorList>
            <consortium name="The Broad Institute Genomics Platform"/>
            <consortium name="The Broad Institute Genome Sequencing Center for Infectious Disease"/>
            <person name="Wu L."/>
            <person name="Ma J."/>
        </authorList>
    </citation>
    <scope>NUCLEOTIDE SEQUENCE [LARGE SCALE GENOMIC DNA]</scope>
    <source>
        <strain evidence="7">CCUG 54356</strain>
    </source>
</reference>
<proteinExistence type="predicted"/>
<dbReference type="GO" id="GO:0032259">
    <property type="term" value="P:methylation"/>
    <property type="evidence" value="ECO:0007669"/>
    <property type="project" value="UniProtKB-KW"/>
</dbReference>
<dbReference type="InterPro" id="IPR016461">
    <property type="entry name" value="COMT-like"/>
</dbReference>
<name>A0ABW3U4E8_9GAMM</name>
<dbReference type="GO" id="GO:0008168">
    <property type="term" value="F:methyltransferase activity"/>
    <property type="evidence" value="ECO:0007669"/>
    <property type="project" value="UniProtKB-KW"/>
</dbReference>
<dbReference type="Gene3D" id="1.10.10.10">
    <property type="entry name" value="Winged helix-like DNA-binding domain superfamily/Winged helix DNA-binding domain"/>
    <property type="match status" value="1"/>
</dbReference>
<dbReference type="Gene3D" id="3.40.50.150">
    <property type="entry name" value="Vaccinia Virus protein VP39"/>
    <property type="match status" value="1"/>
</dbReference>
<dbReference type="InterPro" id="IPR036388">
    <property type="entry name" value="WH-like_DNA-bd_sf"/>
</dbReference>
<keyword evidence="3" id="KW-0949">S-adenosyl-L-methionine</keyword>
<feature type="domain" description="O-methyltransferase dimerisation" evidence="5">
    <location>
        <begin position="28"/>
        <end position="82"/>
    </location>
</feature>
<accession>A0ABW3U4E8</accession>
<dbReference type="PROSITE" id="PS51683">
    <property type="entry name" value="SAM_OMT_II"/>
    <property type="match status" value="1"/>
</dbReference>
<evidence type="ECO:0000313" key="6">
    <source>
        <dbReference type="EMBL" id="MFD1215399.1"/>
    </source>
</evidence>
<keyword evidence="7" id="KW-1185">Reference proteome</keyword>
<keyword evidence="2" id="KW-0808">Transferase</keyword>
<gene>
    <name evidence="6" type="ORF">ACFQ2X_02205</name>
</gene>
<evidence type="ECO:0000256" key="1">
    <source>
        <dbReference type="ARBA" id="ARBA00022603"/>
    </source>
</evidence>
<dbReference type="SUPFAM" id="SSF53335">
    <property type="entry name" value="S-adenosyl-L-methionine-dependent methyltransferases"/>
    <property type="match status" value="1"/>
</dbReference>
<dbReference type="RefSeq" id="WP_230437854.1">
    <property type="nucleotide sequence ID" value="NZ_CP087715.1"/>
</dbReference>
<evidence type="ECO:0000256" key="2">
    <source>
        <dbReference type="ARBA" id="ARBA00022679"/>
    </source>
</evidence>
<dbReference type="InterPro" id="IPR036390">
    <property type="entry name" value="WH_DNA-bd_sf"/>
</dbReference>
<feature type="domain" description="O-methyltransferase C-terminal" evidence="4">
    <location>
        <begin position="173"/>
        <end position="274"/>
    </location>
</feature>
<dbReference type="Pfam" id="PF08100">
    <property type="entry name" value="Dimerisation"/>
    <property type="match status" value="1"/>
</dbReference>
<dbReference type="SUPFAM" id="SSF46785">
    <property type="entry name" value="Winged helix' DNA-binding domain"/>
    <property type="match status" value="1"/>
</dbReference>
<organism evidence="6 7">
    <name type="scientific">Microbulbifer celer</name>
    <dbReference type="NCBI Taxonomy" id="435905"/>
    <lineage>
        <taxon>Bacteria</taxon>
        <taxon>Pseudomonadati</taxon>
        <taxon>Pseudomonadota</taxon>
        <taxon>Gammaproteobacteria</taxon>
        <taxon>Cellvibrionales</taxon>
        <taxon>Microbulbiferaceae</taxon>
        <taxon>Microbulbifer</taxon>
    </lineage>
</organism>
<sequence length="339" mass="36902">MAIAVAPAARYGSDAQYRLFDLLTAPLRWEVLAVALELGIFDDLATPRTAGELAQQYVLDGEGTELLLNALVSLGVVGKQEGGYCVDGGFAPLLTSTSDVSMSSLLTYLGEVRHVSADNIIALLRDKQQVQTGPEMVRPEYWSRAVRGLRSFHHSIRNPIVMDILSGLPCWPDVKKLLDLGAGSESLAQDICAARPDIDTVIFDLPGVVDNLKRRIADDARIKLRGGDMNCDDLGTGYDLIWASMVFYYARDLTSVMGRIRRALRPGGVLISFHEELNDDRTAPEFHVLGRLHAELKSGPLSVERGCVRAAAAEAGFLNVQSFSLETPFGQMELVIGTA</sequence>
<evidence type="ECO:0000313" key="7">
    <source>
        <dbReference type="Proteomes" id="UP001597264"/>
    </source>
</evidence>
<comment type="caution">
    <text evidence="6">The sequence shown here is derived from an EMBL/GenBank/DDBJ whole genome shotgun (WGS) entry which is preliminary data.</text>
</comment>
<dbReference type="InterPro" id="IPR012967">
    <property type="entry name" value="COMT_dimerisation"/>
</dbReference>
<evidence type="ECO:0000256" key="3">
    <source>
        <dbReference type="ARBA" id="ARBA00022691"/>
    </source>
</evidence>
<evidence type="ECO:0000259" key="4">
    <source>
        <dbReference type="Pfam" id="PF00891"/>
    </source>
</evidence>
<protein>
    <submittedName>
        <fullName evidence="6">Methyltransferase</fullName>
    </submittedName>
</protein>
<dbReference type="Pfam" id="PF00891">
    <property type="entry name" value="Methyltransf_2"/>
    <property type="match status" value="1"/>
</dbReference>
<keyword evidence="1 6" id="KW-0489">Methyltransferase</keyword>